<dbReference type="Pfam" id="PF08797">
    <property type="entry name" value="HIRAN"/>
    <property type="match status" value="1"/>
</dbReference>
<gene>
    <name evidence="5" type="ORF">BECKLFY1418A_GA0070994_108510</name>
    <name evidence="4" type="ORF">BECKLFY1418B_GA0070995_105914</name>
</gene>
<evidence type="ECO:0000313" key="4">
    <source>
        <dbReference type="EMBL" id="VFJ94520.1"/>
    </source>
</evidence>
<feature type="domain" description="HIRAN" evidence="3">
    <location>
        <begin position="123"/>
        <end position="223"/>
    </location>
</feature>
<protein>
    <recommendedName>
        <fullName evidence="3">HIRAN domain-containing protein</fullName>
    </recommendedName>
</protein>
<reference evidence="4" key="1">
    <citation type="submission" date="2019-02" db="EMBL/GenBank/DDBJ databases">
        <authorList>
            <person name="Gruber-Vodicka R. H."/>
            <person name="Seah K. B. B."/>
        </authorList>
    </citation>
    <scope>NUCLEOTIDE SEQUENCE</scope>
    <source>
        <strain evidence="5">BECK_M6</strain>
        <strain evidence="4">BECK_M7</strain>
    </source>
</reference>
<keyword evidence="2" id="KW-0378">Hydrolase</keyword>
<dbReference type="InterPro" id="IPR014905">
    <property type="entry name" value="HIRAN"/>
</dbReference>
<dbReference type="GO" id="GO:0003676">
    <property type="term" value="F:nucleic acid binding"/>
    <property type="evidence" value="ECO:0007669"/>
    <property type="project" value="InterPro"/>
</dbReference>
<keyword evidence="1" id="KW-0479">Metal-binding</keyword>
<organism evidence="4">
    <name type="scientific">Candidatus Kentrum sp. LFY</name>
    <dbReference type="NCBI Taxonomy" id="2126342"/>
    <lineage>
        <taxon>Bacteria</taxon>
        <taxon>Pseudomonadati</taxon>
        <taxon>Pseudomonadota</taxon>
        <taxon>Gammaproteobacteria</taxon>
        <taxon>Candidatus Kentrum</taxon>
    </lineage>
</organism>
<evidence type="ECO:0000313" key="5">
    <source>
        <dbReference type="EMBL" id="VFJ98581.1"/>
    </source>
</evidence>
<name>A0A450UPW8_9GAMM</name>
<evidence type="ECO:0000256" key="2">
    <source>
        <dbReference type="ARBA" id="ARBA00022801"/>
    </source>
</evidence>
<proteinExistence type="predicted"/>
<dbReference type="EMBL" id="CAADFH010000085">
    <property type="protein sequence ID" value="VFJ98581.1"/>
    <property type="molecule type" value="Genomic_DNA"/>
</dbReference>
<evidence type="ECO:0000256" key="1">
    <source>
        <dbReference type="ARBA" id="ARBA00022723"/>
    </source>
</evidence>
<evidence type="ECO:0000259" key="3">
    <source>
        <dbReference type="SMART" id="SM00910"/>
    </source>
</evidence>
<dbReference type="SMART" id="SM00910">
    <property type="entry name" value="HIRAN"/>
    <property type="match status" value="1"/>
</dbReference>
<dbReference type="EMBL" id="CAADFF010000059">
    <property type="protein sequence ID" value="VFJ94520.1"/>
    <property type="molecule type" value="Genomic_DNA"/>
</dbReference>
<dbReference type="AlphaFoldDB" id="A0A450UPW8"/>
<accession>A0A450UPW8</accession>
<dbReference type="Gene3D" id="3.30.70.2330">
    <property type="match status" value="1"/>
</dbReference>
<sequence>MNTLYLAAQHPDTRRWYTVGRLTRENGHYLFGYTQGAIKFPDFGYLGRMKDMSRIYYSTQLFPTFANRLLNKSRPEYPDYLAWMGLNETASDMELLARSGGQRATDWFCVYPEVEPNKQGEAVLYFFSHGVRHLDSTGQEAIRHLKTGDPLQSIAEDDNPHDPRALLLETAQSVPVGYCPRYLNRGLRSIQDRDRTLLRVEVERANPDAPLQFQLLCKAVFALPEGLDLYATEEHQPLAQEITAG</sequence>
<dbReference type="GO" id="GO:0008270">
    <property type="term" value="F:zinc ion binding"/>
    <property type="evidence" value="ECO:0007669"/>
    <property type="project" value="InterPro"/>
</dbReference>
<dbReference type="GO" id="GO:0016818">
    <property type="term" value="F:hydrolase activity, acting on acid anhydrides, in phosphorus-containing anhydrides"/>
    <property type="evidence" value="ECO:0007669"/>
    <property type="project" value="InterPro"/>
</dbReference>